<dbReference type="Proteomes" id="UP000499080">
    <property type="component" value="Unassembled WGS sequence"/>
</dbReference>
<sequence length="135" mass="15438">MDTILWLRTLTELFQNWYTDVRISKESIATLGLAAAGFDLKLDIHHEAVLHWTNNVFVFHSFKLIDLAGSYTNVPKRTIGCFDHPYSSSRQTDSHPPSLPHTGNFRFWGEHTLIPALISHYLAHSSSPTLPHTQW</sequence>
<keyword evidence="2" id="KW-1185">Reference proteome</keyword>
<organism evidence="1 2">
    <name type="scientific">Araneus ventricosus</name>
    <name type="common">Orbweaver spider</name>
    <name type="synonym">Epeira ventricosa</name>
    <dbReference type="NCBI Taxonomy" id="182803"/>
    <lineage>
        <taxon>Eukaryota</taxon>
        <taxon>Metazoa</taxon>
        <taxon>Ecdysozoa</taxon>
        <taxon>Arthropoda</taxon>
        <taxon>Chelicerata</taxon>
        <taxon>Arachnida</taxon>
        <taxon>Araneae</taxon>
        <taxon>Araneomorphae</taxon>
        <taxon>Entelegynae</taxon>
        <taxon>Araneoidea</taxon>
        <taxon>Araneidae</taxon>
        <taxon>Araneus</taxon>
    </lineage>
</organism>
<evidence type="ECO:0000313" key="2">
    <source>
        <dbReference type="Proteomes" id="UP000499080"/>
    </source>
</evidence>
<comment type="caution">
    <text evidence="1">The sequence shown here is derived from an EMBL/GenBank/DDBJ whole genome shotgun (WGS) entry which is preliminary data.</text>
</comment>
<accession>A0A4Y2U334</accession>
<proteinExistence type="predicted"/>
<reference evidence="1 2" key="1">
    <citation type="journal article" date="2019" name="Sci. Rep.">
        <title>Orb-weaving spider Araneus ventricosus genome elucidates the spidroin gene catalogue.</title>
        <authorList>
            <person name="Kono N."/>
            <person name="Nakamura H."/>
            <person name="Ohtoshi R."/>
            <person name="Moran D.A.P."/>
            <person name="Shinohara A."/>
            <person name="Yoshida Y."/>
            <person name="Fujiwara M."/>
            <person name="Mori M."/>
            <person name="Tomita M."/>
            <person name="Arakawa K."/>
        </authorList>
    </citation>
    <scope>NUCLEOTIDE SEQUENCE [LARGE SCALE GENOMIC DNA]</scope>
</reference>
<name>A0A4Y2U334_ARAVE</name>
<dbReference type="EMBL" id="BGPR01033360">
    <property type="protein sequence ID" value="GBO07248.1"/>
    <property type="molecule type" value="Genomic_DNA"/>
</dbReference>
<gene>
    <name evidence="1" type="ORF">AVEN_203426_1</name>
</gene>
<dbReference type="AlphaFoldDB" id="A0A4Y2U334"/>
<evidence type="ECO:0000313" key="1">
    <source>
        <dbReference type="EMBL" id="GBO07248.1"/>
    </source>
</evidence>
<protein>
    <submittedName>
        <fullName evidence="1">Uncharacterized protein</fullName>
    </submittedName>
</protein>